<evidence type="ECO:0000313" key="2">
    <source>
        <dbReference type="Proteomes" id="UP001143362"/>
    </source>
</evidence>
<organism evidence="1 2">
    <name type="scientific">Candidatus Litorirhabdus singularis</name>
    <dbReference type="NCBI Taxonomy" id="2518993"/>
    <lineage>
        <taxon>Bacteria</taxon>
        <taxon>Pseudomonadati</taxon>
        <taxon>Pseudomonadota</taxon>
        <taxon>Gammaproteobacteria</taxon>
        <taxon>Cellvibrionales</taxon>
        <taxon>Halieaceae</taxon>
        <taxon>Candidatus Litorirhabdus</taxon>
    </lineage>
</organism>
<protein>
    <submittedName>
        <fullName evidence="1">Uncharacterized protein</fullName>
    </submittedName>
</protein>
<reference evidence="1" key="1">
    <citation type="submission" date="2019-02" db="EMBL/GenBank/DDBJ databases">
        <authorList>
            <person name="Li S.-H."/>
        </authorList>
    </citation>
    <scope>NUCLEOTIDE SEQUENCE</scope>
    <source>
        <strain evidence="1">IMCC14734</strain>
    </source>
</reference>
<dbReference type="Proteomes" id="UP001143362">
    <property type="component" value="Unassembled WGS sequence"/>
</dbReference>
<proteinExistence type="predicted"/>
<dbReference type="RefSeq" id="WP_279243747.1">
    <property type="nucleotide sequence ID" value="NZ_SHNN01000001.1"/>
</dbReference>
<accession>A0ABT3TBW0</accession>
<name>A0ABT3TBW0_9GAMM</name>
<sequence>MKNPNELMSEPYLIERQTGTFYRLIGVSESENPAIGKEIDLAQGMSLEHLFNEQGVRYWHVECIEEGELHMRFYSYESAVERWHALPVIEWERKARHMEACIAKKPSEERRHELWQHYGLNSEVSDGFTDPCDGVPF</sequence>
<evidence type="ECO:0000313" key="1">
    <source>
        <dbReference type="EMBL" id="MCX2979750.1"/>
    </source>
</evidence>
<dbReference type="EMBL" id="SHNN01000001">
    <property type="protein sequence ID" value="MCX2979750.1"/>
    <property type="molecule type" value="Genomic_DNA"/>
</dbReference>
<keyword evidence="2" id="KW-1185">Reference proteome</keyword>
<gene>
    <name evidence="1" type="ORF">EYC98_02605</name>
</gene>
<comment type="caution">
    <text evidence="1">The sequence shown here is derived from an EMBL/GenBank/DDBJ whole genome shotgun (WGS) entry which is preliminary data.</text>
</comment>